<feature type="transmembrane region" description="Helical" evidence="1">
    <location>
        <begin position="116"/>
        <end position="139"/>
    </location>
</feature>
<feature type="transmembrane region" description="Helical" evidence="1">
    <location>
        <begin position="192"/>
        <end position="216"/>
    </location>
</feature>
<keyword evidence="1" id="KW-0812">Transmembrane</keyword>
<dbReference type="Proteomes" id="UP001165287">
    <property type="component" value="Unassembled WGS sequence"/>
</dbReference>
<protein>
    <submittedName>
        <fullName evidence="2">CDP-alcohol phosphatidyltransferase family protein</fullName>
    </submittedName>
</protein>
<feature type="transmembrane region" description="Helical" evidence="1">
    <location>
        <begin position="151"/>
        <end position="171"/>
    </location>
</feature>
<feature type="transmembrane region" description="Helical" evidence="1">
    <location>
        <begin position="60"/>
        <end position="78"/>
    </location>
</feature>
<keyword evidence="1" id="KW-1133">Transmembrane helix</keyword>
<keyword evidence="1" id="KW-0472">Membrane</keyword>
<name>A0ABS7UMH1_9BACI</name>
<comment type="caution">
    <text evidence="2">The sequence shown here is derived from an EMBL/GenBank/DDBJ whole genome shotgun (WGS) entry which is preliminary data.</text>
</comment>
<dbReference type="Gene3D" id="1.20.120.1760">
    <property type="match status" value="1"/>
</dbReference>
<evidence type="ECO:0000313" key="3">
    <source>
        <dbReference type="Proteomes" id="UP001165287"/>
    </source>
</evidence>
<feature type="transmembrane region" description="Helical" evidence="1">
    <location>
        <begin position="84"/>
        <end position="104"/>
    </location>
</feature>
<dbReference type="RefSeq" id="WP_224136518.1">
    <property type="nucleotide sequence ID" value="NZ_JAIQUM010000003.1"/>
</dbReference>
<organism evidence="2 3">
    <name type="scientific">Metabacillus rhizolycopersici</name>
    <dbReference type="NCBI Taxonomy" id="2875709"/>
    <lineage>
        <taxon>Bacteria</taxon>
        <taxon>Bacillati</taxon>
        <taxon>Bacillota</taxon>
        <taxon>Bacilli</taxon>
        <taxon>Bacillales</taxon>
        <taxon>Bacillaceae</taxon>
        <taxon>Metabacillus</taxon>
    </lineage>
</organism>
<reference evidence="2" key="1">
    <citation type="submission" date="2024-05" db="EMBL/GenBank/DDBJ databases">
        <title>Metabacillus sp. nov., isolated from the rhizosphere soil of tomato plants.</title>
        <authorList>
            <person name="Ma R."/>
        </authorList>
    </citation>
    <scope>NUCLEOTIDE SEQUENCE</scope>
    <source>
        <strain evidence="2">DBTR6</strain>
    </source>
</reference>
<feature type="transmembrane region" description="Helical" evidence="1">
    <location>
        <begin position="222"/>
        <end position="239"/>
    </location>
</feature>
<dbReference type="InterPro" id="IPR043130">
    <property type="entry name" value="CDP-OH_PTrfase_TM_dom"/>
</dbReference>
<evidence type="ECO:0000256" key="1">
    <source>
        <dbReference type="SAM" id="Phobius"/>
    </source>
</evidence>
<gene>
    <name evidence="2" type="ORF">K9V48_02210</name>
</gene>
<accession>A0ABS7UMH1</accession>
<proteinExistence type="predicted"/>
<evidence type="ECO:0000313" key="2">
    <source>
        <dbReference type="EMBL" id="MBZ5749079.1"/>
    </source>
</evidence>
<dbReference type="InterPro" id="IPR000462">
    <property type="entry name" value="CDP-OH_P_trans"/>
</dbReference>
<dbReference type="Pfam" id="PF01066">
    <property type="entry name" value="CDP-OH_P_transf"/>
    <property type="match status" value="1"/>
</dbReference>
<sequence length="249" mass="28945">MRNAKKQLPITFFDTNSIVRYREMSQGFSEKEDLWSWFVLRRISIYFTLFFKSIKATPNFVSWLSVFFMLLSGLMIVYSQPFTYLLAALFYNIGYLFDCVDGELARITKRTSKKGIFIDFLIQAASLPVYLSIAMTLLIHTDKLLLTNVEILFIYTITVFIIMGLLVPISYQLTQSANLVQDPLNKIRNKSFVLDLIAFLTGLPGLFVCLFLFTMLFEIHVVKFYLLLFLTTTIVKTFVRLMTTLRNIK</sequence>
<dbReference type="EMBL" id="JAIQUM010000003">
    <property type="protein sequence ID" value="MBZ5749079.1"/>
    <property type="molecule type" value="Genomic_DNA"/>
</dbReference>
<keyword evidence="3" id="KW-1185">Reference proteome</keyword>